<dbReference type="InterPro" id="IPR046348">
    <property type="entry name" value="SIS_dom_sf"/>
</dbReference>
<keyword evidence="2 3" id="KW-0119">Carbohydrate metabolism</keyword>
<feature type="domain" description="SIS" evidence="4">
    <location>
        <begin position="74"/>
        <end position="236"/>
    </location>
</feature>
<dbReference type="NCBIfam" id="NF009222">
    <property type="entry name" value="PRK12570.1"/>
    <property type="match status" value="1"/>
</dbReference>
<evidence type="ECO:0000313" key="6">
    <source>
        <dbReference type="Proteomes" id="UP000250434"/>
    </source>
</evidence>
<comment type="miscellaneous">
    <text evidence="3">A lyase-type mechanism (elimination/hydration) is suggested for the cleavage of the lactyl ether bond of MurNAc 6-phosphate, with the formation of an alpha,beta-unsaturated aldehyde intermediate with (E)-stereochemistry, followed by the syn addition of water to give product.</text>
</comment>
<comment type="pathway">
    <text evidence="3">Amino-sugar metabolism; N-acetylmuramate degradation.</text>
</comment>
<dbReference type="EMBL" id="CP015163">
    <property type="protein sequence ID" value="AXB45697.1"/>
    <property type="molecule type" value="Genomic_DNA"/>
</dbReference>
<dbReference type="GO" id="GO:0046348">
    <property type="term" value="P:amino sugar catabolic process"/>
    <property type="evidence" value="ECO:0007669"/>
    <property type="project" value="InterPro"/>
</dbReference>
<dbReference type="InterPro" id="IPR001347">
    <property type="entry name" value="SIS_dom"/>
</dbReference>
<dbReference type="EC" id="4.2.1.126" evidence="3"/>
<dbReference type="InterPro" id="IPR005486">
    <property type="entry name" value="Glucokinase_regulatory_CS"/>
</dbReference>
<dbReference type="KEGG" id="aab:A4R43_27065"/>
<dbReference type="NCBIfam" id="NF003915">
    <property type="entry name" value="PRK05441.1"/>
    <property type="match status" value="1"/>
</dbReference>
<evidence type="ECO:0000256" key="3">
    <source>
        <dbReference type="HAMAP-Rule" id="MF_00068"/>
    </source>
</evidence>
<dbReference type="GO" id="GO:0016835">
    <property type="term" value="F:carbon-oxygen lyase activity"/>
    <property type="evidence" value="ECO:0007669"/>
    <property type="project" value="UniProtKB-UniRule"/>
</dbReference>
<dbReference type="PANTHER" id="PTHR10088">
    <property type="entry name" value="GLUCOKINASE REGULATORY PROTEIN"/>
    <property type="match status" value="1"/>
</dbReference>
<feature type="active site" description="Proton donor" evidence="3">
    <location>
        <position position="102"/>
    </location>
</feature>
<dbReference type="GO" id="GO:0016803">
    <property type="term" value="F:ether hydrolase activity"/>
    <property type="evidence" value="ECO:0007669"/>
    <property type="project" value="TreeGrafter"/>
</dbReference>
<dbReference type="SUPFAM" id="SSF46934">
    <property type="entry name" value="UBA-like"/>
    <property type="match status" value="1"/>
</dbReference>
<dbReference type="GO" id="GO:0097367">
    <property type="term" value="F:carbohydrate derivative binding"/>
    <property type="evidence" value="ECO:0007669"/>
    <property type="project" value="InterPro"/>
</dbReference>
<evidence type="ECO:0000256" key="2">
    <source>
        <dbReference type="ARBA" id="ARBA00023277"/>
    </source>
</evidence>
<dbReference type="RefSeq" id="WP_113694934.1">
    <property type="nucleotide sequence ID" value="NZ_CP015163.1"/>
</dbReference>
<dbReference type="PROSITE" id="PS51464">
    <property type="entry name" value="SIS"/>
    <property type="match status" value="1"/>
</dbReference>
<dbReference type="PROSITE" id="PS01272">
    <property type="entry name" value="GCKR"/>
    <property type="match status" value="1"/>
</dbReference>
<accession>A0A344LCC3</accession>
<dbReference type="Proteomes" id="UP000250434">
    <property type="component" value="Chromosome"/>
</dbReference>
<dbReference type="InterPro" id="IPR040190">
    <property type="entry name" value="MURQ/GCKR"/>
</dbReference>
<comment type="subunit">
    <text evidence="3">Homodimer.</text>
</comment>
<dbReference type="SUPFAM" id="SSF53697">
    <property type="entry name" value="SIS domain"/>
    <property type="match status" value="1"/>
</dbReference>
<comment type="catalytic activity">
    <reaction evidence="3">
        <text>N-acetyl-D-muramate 6-phosphate + H2O = N-acetyl-D-glucosamine 6-phosphate + (R)-lactate</text>
        <dbReference type="Rhea" id="RHEA:26410"/>
        <dbReference type="ChEBI" id="CHEBI:15377"/>
        <dbReference type="ChEBI" id="CHEBI:16004"/>
        <dbReference type="ChEBI" id="CHEBI:57513"/>
        <dbReference type="ChEBI" id="CHEBI:58722"/>
        <dbReference type="EC" id="4.2.1.126"/>
    </reaction>
</comment>
<evidence type="ECO:0000256" key="1">
    <source>
        <dbReference type="ARBA" id="ARBA00023239"/>
    </source>
</evidence>
<dbReference type="CDD" id="cd05007">
    <property type="entry name" value="SIS_Etherase"/>
    <property type="match status" value="1"/>
</dbReference>
<feature type="active site" evidence="3">
    <location>
        <position position="133"/>
    </location>
</feature>
<dbReference type="Gene3D" id="3.40.50.10490">
    <property type="entry name" value="Glucose-6-phosphate isomerase like protein, domain 1"/>
    <property type="match status" value="1"/>
</dbReference>
<dbReference type="GO" id="GO:0009254">
    <property type="term" value="P:peptidoglycan turnover"/>
    <property type="evidence" value="ECO:0007669"/>
    <property type="project" value="TreeGrafter"/>
</dbReference>
<dbReference type="PANTHER" id="PTHR10088:SF4">
    <property type="entry name" value="GLUCOKINASE REGULATORY PROTEIN"/>
    <property type="match status" value="1"/>
</dbReference>
<dbReference type="UniPathway" id="UPA00342"/>
<gene>
    <name evidence="3" type="primary">murQ</name>
    <name evidence="5" type="ORF">A4R43_27065</name>
</gene>
<dbReference type="InterPro" id="IPR005488">
    <property type="entry name" value="Etherase_MurQ"/>
</dbReference>
<protein>
    <recommendedName>
        <fullName evidence="3">N-acetylmuramic acid 6-phosphate etherase</fullName>
        <shortName evidence="3">MurNAc-6-P etherase</shortName>
        <ecNumber evidence="3">4.2.1.126</ecNumber>
    </recommendedName>
    <alternativeName>
        <fullName evidence="3">N-acetylmuramic acid 6-phosphate hydrolase</fullName>
    </alternativeName>
    <alternativeName>
        <fullName evidence="3">N-acetylmuramic acid 6-phosphate lyase</fullName>
    </alternativeName>
</protein>
<dbReference type="GO" id="GO:0097173">
    <property type="term" value="P:N-acetylmuramic acid catabolic process"/>
    <property type="evidence" value="ECO:0007669"/>
    <property type="project" value="UniProtKB-UniPathway"/>
</dbReference>
<reference evidence="5 6" key="1">
    <citation type="submission" date="2016-04" db="EMBL/GenBank/DDBJ databases">
        <title>Complete genome sequence and analysis of deep-sea sediment isolate, Amycolatopsis sp. WP1.</title>
        <authorList>
            <person name="Wang H."/>
            <person name="Chen S."/>
            <person name="Wu Q."/>
        </authorList>
    </citation>
    <scope>NUCLEOTIDE SEQUENCE [LARGE SCALE GENOMIC DNA]</scope>
    <source>
        <strain evidence="5 6">WP1</strain>
    </source>
</reference>
<dbReference type="InterPro" id="IPR009060">
    <property type="entry name" value="UBA-like_sf"/>
</dbReference>
<evidence type="ECO:0000313" key="5">
    <source>
        <dbReference type="EMBL" id="AXB45697.1"/>
    </source>
</evidence>
<sequence length="321" mass="33779">MSDVKVKDTVRPLVGLRRQVVHVDSPTEQRNPRTMDIDLMSTVGILGALNAEDKLVPDAVNAVLPQLARAVDYAVEALRAGHRVHYVGAGTSGRLATLDAAELVPTFNVPDDWFVAHHAGGPRALRQAVENAEDDDDAGAAELRESVEPGDFVLGLTASGRTPYVLGALAAASEAGCRTALVSGNPRSQNVPGVDVLIAVDTGPEAIAGSTRMKAGSAQKIILTAFSTATMIKLGRTYSNLMVSMRATNAKLRGRNVRILREATGMSEHDCSEALAESGDDLKVALVHLLSGVDTKTAGKALEANQGHVRNALASLHMRAS</sequence>
<dbReference type="HAMAP" id="MF_00068">
    <property type="entry name" value="MurQ"/>
    <property type="match status" value="1"/>
</dbReference>
<dbReference type="OrthoDB" id="9813395at2"/>
<dbReference type="Gene3D" id="1.10.8.1080">
    <property type="match status" value="1"/>
</dbReference>
<organism evidence="5 6">
    <name type="scientific">Amycolatopsis albispora</name>
    <dbReference type="NCBI Taxonomy" id="1804986"/>
    <lineage>
        <taxon>Bacteria</taxon>
        <taxon>Bacillati</taxon>
        <taxon>Actinomycetota</taxon>
        <taxon>Actinomycetes</taxon>
        <taxon>Pseudonocardiales</taxon>
        <taxon>Pseudonocardiaceae</taxon>
        <taxon>Amycolatopsis</taxon>
    </lineage>
</organism>
<keyword evidence="6" id="KW-1185">Reference proteome</keyword>
<dbReference type="AlphaFoldDB" id="A0A344LCC3"/>
<proteinExistence type="inferred from homology"/>
<dbReference type="Pfam" id="PF22645">
    <property type="entry name" value="GKRP_SIS_N"/>
    <property type="match status" value="1"/>
</dbReference>
<name>A0A344LCC3_9PSEU</name>
<comment type="similarity">
    <text evidence="3">Belongs to the GCKR-like family. MurNAc-6-P etherase subfamily.</text>
</comment>
<evidence type="ECO:0000259" key="4">
    <source>
        <dbReference type="PROSITE" id="PS51464"/>
    </source>
</evidence>
<comment type="function">
    <text evidence="3">Specifically catalyzes the cleavage of the D-lactyl ether substituent of MurNAc 6-phosphate, producing GlcNAc 6-phosphate and D-lactate.</text>
</comment>
<keyword evidence="1 3" id="KW-0456">Lyase</keyword>